<evidence type="ECO:0000259" key="5">
    <source>
        <dbReference type="Pfam" id="PF00149"/>
    </source>
</evidence>
<comment type="similarity">
    <text evidence="4">Belongs to the cyclic nucleotide phosphodiesterase class-III family.</text>
</comment>
<dbReference type="InterPro" id="IPR004843">
    <property type="entry name" value="Calcineurin-like_PHP"/>
</dbReference>
<keyword evidence="3" id="KW-0408">Iron</keyword>
<evidence type="ECO:0000313" key="7">
    <source>
        <dbReference type="Proteomes" id="UP000008811"/>
    </source>
</evidence>
<dbReference type="EMBL" id="CP001099">
    <property type="protein sequence ID" value="ACF11922.1"/>
    <property type="molecule type" value="Genomic_DNA"/>
</dbReference>
<dbReference type="SUPFAM" id="SSF56300">
    <property type="entry name" value="Metallo-dependent phosphatases"/>
    <property type="match status" value="1"/>
</dbReference>
<dbReference type="Pfam" id="PF00149">
    <property type="entry name" value="Metallophos"/>
    <property type="match status" value="1"/>
</dbReference>
<dbReference type="HOGENOM" id="CLU_959280_0_0_10"/>
<dbReference type="RefSeq" id="WP_012502755.1">
    <property type="nucleotide sequence ID" value="NC_011027.1"/>
</dbReference>
<dbReference type="eggNOG" id="COG1409">
    <property type="taxonomic scope" value="Bacteria"/>
</dbReference>
<dbReference type="InterPro" id="IPR029052">
    <property type="entry name" value="Metallo-depent_PP-like"/>
</dbReference>
<organism evidence="6 7">
    <name type="scientific">Chlorobaculum parvum (strain DSM 263 / NCIMB 8327)</name>
    <name type="common">Chlorobium vibrioforme subsp. thiosulfatophilum</name>
    <dbReference type="NCBI Taxonomy" id="517417"/>
    <lineage>
        <taxon>Bacteria</taxon>
        <taxon>Pseudomonadati</taxon>
        <taxon>Chlorobiota</taxon>
        <taxon>Chlorobiia</taxon>
        <taxon>Chlorobiales</taxon>
        <taxon>Chlorobiaceae</taxon>
        <taxon>Chlorobaculum</taxon>
    </lineage>
</organism>
<dbReference type="PANTHER" id="PTHR42988:SF2">
    <property type="entry name" value="CYCLIC NUCLEOTIDE PHOSPHODIESTERASE CBUA0032-RELATED"/>
    <property type="match status" value="1"/>
</dbReference>
<evidence type="ECO:0000256" key="3">
    <source>
        <dbReference type="ARBA" id="ARBA00023004"/>
    </source>
</evidence>
<dbReference type="InterPro" id="IPR050884">
    <property type="entry name" value="CNP_phosphodiesterase-III"/>
</dbReference>
<dbReference type="OrthoDB" id="597003at2"/>
<reference evidence="6" key="1">
    <citation type="submission" date="2008-06" db="EMBL/GenBank/DDBJ databases">
        <title>Complete sequence of Chlorobaculum parvum NCIB 8327.</title>
        <authorList>
            <consortium name="US DOE Joint Genome Institute"/>
            <person name="Lucas S."/>
            <person name="Copeland A."/>
            <person name="Lapidus A."/>
            <person name="Glavina del Rio T."/>
            <person name="Dalin E."/>
            <person name="Tice H."/>
            <person name="Bruce D."/>
            <person name="Goodwin L."/>
            <person name="Pitluck S."/>
            <person name="Schmutz J."/>
            <person name="Larimer F."/>
            <person name="Land M."/>
            <person name="Hauser L."/>
            <person name="Kyrpides N."/>
            <person name="Mikhailova N."/>
            <person name="Zhao F."/>
            <person name="Li T."/>
            <person name="Liu Z."/>
            <person name="Overmann J."/>
            <person name="Bryant D.A."/>
            <person name="Richardson P."/>
        </authorList>
    </citation>
    <scope>NUCLEOTIDE SEQUENCE [LARGE SCALE GENOMIC DNA]</scope>
    <source>
        <strain evidence="6">NCIB 8327</strain>
    </source>
</reference>
<dbReference type="Proteomes" id="UP000008811">
    <property type="component" value="Chromosome"/>
</dbReference>
<dbReference type="GO" id="GO:0016787">
    <property type="term" value="F:hydrolase activity"/>
    <property type="evidence" value="ECO:0007669"/>
    <property type="project" value="UniProtKB-KW"/>
</dbReference>
<name>B3QPR9_CHLP8</name>
<accession>B3QPR9</accession>
<dbReference type="PANTHER" id="PTHR42988">
    <property type="entry name" value="PHOSPHOHYDROLASE"/>
    <property type="match status" value="1"/>
</dbReference>
<dbReference type="Gene3D" id="3.60.21.10">
    <property type="match status" value="1"/>
</dbReference>
<protein>
    <submittedName>
        <fullName evidence="6">Metallophosphoesterase</fullName>
    </submittedName>
</protein>
<dbReference type="AlphaFoldDB" id="B3QPR9"/>
<dbReference type="STRING" id="517417.Cpar_1524"/>
<feature type="domain" description="Calcineurin-like phosphoesterase" evidence="5">
    <location>
        <begin position="8"/>
        <end position="246"/>
    </location>
</feature>
<dbReference type="KEGG" id="cpc:Cpar_1524"/>
<evidence type="ECO:0000256" key="2">
    <source>
        <dbReference type="ARBA" id="ARBA00022801"/>
    </source>
</evidence>
<gene>
    <name evidence="6" type="ordered locus">Cpar_1524</name>
</gene>
<evidence type="ECO:0000256" key="1">
    <source>
        <dbReference type="ARBA" id="ARBA00022723"/>
    </source>
</evidence>
<evidence type="ECO:0000313" key="6">
    <source>
        <dbReference type="EMBL" id="ACF11922.1"/>
    </source>
</evidence>
<keyword evidence="2" id="KW-0378">Hydrolase</keyword>
<proteinExistence type="inferred from homology"/>
<evidence type="ECO:0000256" key="4">
    <source>
        <dbReference type="ARBA" id="ARBA00025742"/>
    </source>
</evidence>
<keyword evidence="1" id="KW-0479">Metal-binding</keyword>
<sequence>MSFGKKVTIAHLSDLHIAGKSDRHQLARLERMFEEFVHRGYDHLVMTGDLIDTASPADWEILREALERNGLFDWNKTTLIPGNHDLINLEEEMRIYNALNPIDGSRKKRAEGRIRAFDAIFRPLISGDGEAGAGLPFVKVMRFGEMSISFVAVNTVDPWSPTDNPLGARGSVWPQTLQALSDPQVAQALDGSFVIGLCHHAYKVYGTGAMIDQAFDWTMQFRNRDDYLRMMKMLGSNLVLHGHFHRFQVYSVGGVTFINGGSFRYFPKRYGELVIGADGEWSHRFVNVVW</sequence>
<keyword evidence="7" id="KW-1185">Reference proteome</keyword>
<dbReference type="GO" id="GO:0046872">
    <property type="term" value="F:metal ion binding"/>
    <property type="evidence" value="ECO:0007669"/>
    <property type="project" value="UniProtKB-KW"/>
</dbReference>